<proteinExistence type="predicted"/>
<gene>
    <name evidence="1" type="ORF">IC761_21205</name>
</gene>
<evidence type="ECO:0000313" key="2">
    <source>
        <dbReference type="Proteomes" id="UP000594621"/>
    </source>
</evidence>
<dbReference type="EMBL" id="CP061379">
    <property type="protein sequence ID" value="QPF89032.1"/>
    <property type="molecule type" value="Genomic_DNA"/>
</dbReference>
<sequence length="88" mass="9529">MKMLLKTISVLPFEREDARMAAQLRASVNSQGTSIGAYDVLFAAPTRETDGFALPYVPALRTESCRWRLGAAPCQTARSVEQAIAAIA</sequence>
<dbReference type="SUPFAM" id="SSF88723">
    <property type="entry name" value="PIN domain-like"/>
    <property type="match status" value="1"/>
</dbReference>
<evidence type="ECO:0000313" key="1">
    <source>
        <dbReference type="EMBL" id="QPF89032.1"/>
    </source>
</evidence>
<dbReference type="Proteomes" id="UP000594621">
    <property type="component" value="Chromosome"/>
</dbReference>
<dbReference type="KEGG" id="bcou:IC761_21205"/>
<name>A0A7S9D0Q7_9BRAD</name>
<dbReference type="AlphaFoldDB" id="A0A7S9D0Q7"/>
<protein>
    <submittedName>
        <fullName evidence="1">Uncharacterized protein</fullName>
    </submittedName>
</protein>
<keyword evidence="2" id="KW-1185">Reference proteome</keyword>
<dbReference type="InterPro" id="IPR029060">
    <property type="entry name" value="PIN-like_dom_sf"/>
</dbReference>
<reference evidence="1 2" key="1">
    <citation type="submission" date="2020-09" db="EMBL/GenBank/DDBJ databases">
        <title>Complete genomes of bradyrhizobia occurring on native shrubby legumes in Australia.</title>
        <authorList>
            <person name="Lafay B."/>
        </authorList>
    </citation>
    <scope>NUCLEOTIDE SEQUENCE [LARGE SCALE GENOMIC DNA]</scope>
    <source>
        <strain evidence="1 2">BDV5040</strain>
    </source>
</reference>
<dbReference type="RefSeq" id="WP_195798575.1">
    <property type="nucleotide sequence ID" value="NZ_CP061379.1"/>
</dbReference>
<organism evidence="1 2">
    <name type="scientific">Bradyrhizobium commune</name>
    <dbReference type="NCBI Taxonomy" id="83627"/>
    <lineage>
        <taxon>Bacteria</taxon>
        <taxon>Pseudomonadati</taxon>
        <taxon>Pseudomonadota</taxon>
        <taxon>Alphaproteobacteria</taxon>
        <taxon>Hyphomicrobiales</taxon>
        <taxon>Nitrobacteraceae</taxon>
        <taxon>Bradyrhizobium</taxon>
    </lineage>
</organism>
<accession>A0A7S9D0Q7</accession>
<dbReference type="Gene3D" id="3.40.50.1010">
    <property type="entry name" value="5'-nuclease"/>
    <property type="match status" value="1"/>
</dbReference>